<proteinExistence type="predicted"/>
<evidence type="ECO:0000313" key="2">
    <source>
        <dbReference type="EMBL" id="KAK1929990.1"/>
    </source>
</evidence>
<gene>
    <name evidence="2" type="ORF">P3T76_014487</name>
</gene>
<feature type="compositionally biased region" description="Polar residues" evidence="1">
    <location>
        <begin position="106"/>
        <end position="136"/>
    </location>
</feature>
<reference evidence="2" key="1">
    <citation type="submission" date="2023-08" db="EMBL/GenBank/DDBJ databases">
        <title>Reference Genome Resource for the Citrus Pathogen Phytophthora citrophthora.</title>
        <authorList>
            <person name="Moller H."/>
            <person name="Coetzee B."/>
            <person name="Rose L.J."/>
            <person name="Van Niekerk J.M."/>
        </authorList>
    </citation>
    <scope>NUCLEOTIDE SEQUENCE</scope>
    <source>
        <strain evidence="2">STE-U-9442</strain>
    </source>
</reference>
<protein>
    <recommendedName>
        <fullName evidence="4">MULE transposase domain-containing protein</fullName>
    </recommendedName>
</protein>
<name>A0AAD9LB41_9STRA</name>
<evidence type="ECO:0000256" key="1">
    <source>
        <dbReference type="SAM" id="MobiDB-lite"/>
    </source>
</evidence>
<keyword evidence="3" id="KW-1185">Reference proteome</keyword>
<organism evidence="2 3">
    <name type="scientific">Phytophthora citrophthora</name>
    <dbReference type="NCBI Taxonomy" id="4793"/>
    <lineage>
        <taxon>Eukaryota</taxon>
        <taxon>Sar</taxon>
        <taxon>Stramenopiles</taxon>
        <taxon>Oomycota</taxon>
        <taxon>Peronosporomycetes</taxon>
        <taxon>Peronosporales</taxon>
        <taxon>Peronosporaceae</taxon>
        <taxon>Phytophthora</taxon>
    </lineage>
</organism>
<feature type="region of interest" description="Disordered" evidence="1">
    <location>
        <begin position="94"/>
        <end position="147"/>
    </location>
</feature>
<dbReference type="EMBL" id="JASMQC010000042">
    <property type="protein sequence ID" value="KAK1929990.1"/>
    <property type="molecule type" value="Genomic_DNA"/>
</dbReference>
<evidence type="ECO:0008006" key="4">
    <source>
        <dbReference type="Google" id="ProtNLM"/>
    </source>
</evidence>
<evidence type="ECO:0000313" key="3">
    <source>
        <dbReference type="Proteomes" id="UP001259832"/>
    </source>
</evidence>
<dbReference type="Proteomes" id="UP001259832">
    <property type="component" value="Unassembled WGS sequence"/>
</dbReference>
<accession>A0AAD9LB41</accession>
<dbReference type="AlphaFoldDB" id="A0AAD9LB41"/>
<sequence>MRETVDARPSISDVVTAYKSTIQWEGYQMIECYASSIKKTYLCSYFRRRRGRPGCQAKLDWMTNGETREKRFPHTCDAPIPPTSAPVEVITISDDSSDSFSSSSSHGTTLKSSTETLVNGLAETSDNTSTSPSQMTVPDAPIGPPVDMSQQMADETDKLAFTAPGKITRGLSREQVISRVYRARHNHFGCSIYGQVEVPPLSLARDGSNFFQFNFTFPGETGPDRLIGWGHPALVRLLTYDNVSLFLDTTFRCVPASFYQCIVVMVYDRGSGCYVPCVTILSTTKTEWSWWHALHGVQVCTKMSMQPGTITCDYERAVLNAARDQLSTTVGCLFHFKQAVRRRMQKLYIPTEEISVAMRRHMLDILTVLPHDQIDPQGIEHVVALIKEALAEKESTYSEAKWTQFWAYFRRTWIVQIPPHLWNVRGIDKRIVNRTNNPLERYNRELNGSFSTPRPNLANSVGVIEKHSHYYVTLLEDIARGRARAPVHGDYFVSPEITL</sequence>
<comment type="caution">
    <text evidence="2">The sequence shown here is derived from an EMBL/GenBank/DDBJ whole genome shotgun (WGS) entry which is preliminary data.</text>
</comment>